<dbReference type="GeneID" id="20654122"/>
<dbReference type="InParanoid" id="G4YMV5"/>
<protein>
    <submittedName>
        <fullName evidence="1">Uncharacterized protein</fullName>
    </submittedName>
</protein>
<reference evidence="1 2" key="1">
    <citation type="journal article" date="2006" name="Science">
        <title>Phytophthora genome sequences uncover evolutionary origins and mechanisms of pathogenesis.</title>
        <authorList>
            <person name="Tyler B.M."/>
            <person name="Tripathy S."/>
            <person name="Zhang X."/>
            <person name="Dehal P."/>
            <person name="Jiang R.H."/>
            <person name="Aerts A."/>
            <person name="Arredondo F.D."/>
            <person name="Baxter L."/>
            <person name="Bensasson D."/>
            <person name="Beynon J.L."/>
            <person name="Chapman J."/>
            <person name="Damasceno C.M."/>
            <person name="Dorrance A.E."/>
            <person name="Dou D."/>
            <person name="Dickerman A.W."/>
            <person name="Dubchak I.L."/>
            <person name="Garbelotto M."/>
            <person name="Gijzen M."/>
            <person name="Gordon S.G."/>
            <person name="Govers F."/>
            <person name="Grunwald N.J."/>
            <person name="Huang W."/>
            <person name="Ivors K.L."/>
            <person name="Jones R.W."/>
            <person name="Kamoun S."/>
            <person name="Krampis K."/>
            <person name="Lamour K.H."/>
            <person name="Lee M.K."/>
            <person name="McDonald W.H."/>
            <person name="Medina M."/>
            <person name="Meijer H.J."/>
            <person name="Nordberg E.K."/>
            <person name="Maclean D.J."/>
            <person name="Ospina-Giraldo M.D."/>
            <person name="Morris P.F."/>
            <person name="Phuntumart V."/>
            <person name="Putnam N.H."/>
            <person name="Rash S."/>
            <person name="Rose J.K."/>
            <person name="Sakihama Y."/>
            <person name="Salamov A.A."/>
            <person name="Savidor A."/>
            <person name="Scheuring C.F."/>
            <person name="Smith B.M."/>
            <person name="Sobral B.W."/>
            <person name="Terry A."/>
            <person name="Torto-Alalibo T.A."/>
            <person name="Win J."/>
            <person name="Xu Z."/>
            <person name="Zhang H."/>
            <person name="Grigoriev I.V."/>
            <person name="Rokhsar D.S."/>
            <person name="Boore J.L."/>
        </authorList>
    </citation>
    <scope>NUCLEOTIDE SEQUENCE [LARGE SCALE GENOMIC DNA]</scope>
    <source>
        <strain evidence="1 2">P6497</strain>
    </source>
</reference>
<gene>
    <name evidence="1" type="ORF">PHYSODRAFT_471632</name>
</gene>
<name>G4YMV5_PHYSP</name>
<accession>G4YMV5</accession>
<dbReference type="KEGG" id="psoj:PHYSODRAFT_471632"/>
<organism evidence="1 2">
    <name type="scientific">Phytophthora sojae (strain P6497)</name>
    <name type="common">Soybean stem and root rot agent</name>
    <name type="synonym">Phytophthora megasperma f. sp. glycines</name>
    <dbReference type="NCBI Taxonomy" id="1094619"/>
    <lineage>
        <taxon>Eukaryota</taxon>
        <taxon>Sar</taxon>
        <taxon>Stramenopiles</taxon>
        <taxon>Oomycota</taxon>
        <taxon>Peronosporomycetes</taxon>
        <taxon>Peronosporales</taxon>
        <taxon>Peronosporaceae</taxon>
        <taxon>Phytophthora</taxon>
    </lineage>
</organism>
<proteinExistence type="predicted"/>
<keyword evidence="2" id="KW-1185">Reference proteome</keyword>
<evidence type="ECO:0000313" key="2">
    <source>
        <dbReference type="Proteomes" id="UP000002640"/>
    </source>
</evidence>
<dbReference type="RefSeq" id="XP_009516575.1">
    <property type="nucleotide sequence ID" value="XM_009518280.1"/>
</dbReference>
<dbReference type="Proteomes" id="UP000002640">
    <property type="component" value="Unassembled WGS sequence"/>
</dbReference>
<dbReference type="EMBL" id="JH159151">
    <property type="protein sequence ID" value="EGZ29300.1"/>
    <property type="molecule type" value="Genomic_DNA"/>
</dbReference>
<dbReference type="AlphaFoldDB" id="G4YMV5"/>
<sequence>MKTSVLRHRIVDEAETELWPGSYVGHPIAFVQPSGDSINQLTGPSTVIAVDRLNYALRTGATVNVMVLNALKLVDRQNEVIVACGKSRSGLPASVTTTILSVPFTPDERVPLIRP</sequence>
<evidence type="ECO:0000313" key="1">
    <source>
        <dbReference type="EMBL" id="EGZ29300.1"/>
    </source>
</evidence>
<feature type="non-terminal residue" evidence="1">
    <location>
        <position position="115"/>
    </location>
</feature>